<sequence length="266" mass="30732">MNHDFLIRSTNRIARYALIALIYWLFIFALSTIFDLKIFKERLTETFLFSVLGIFALLGGAVVLNVMSNLSKISAAIAKQHEDQQTTWHWPTRNKLLLAVSFPVIALGLLAGDAMSAHRKKIRLIQAAEQLVEENRRELGMLTDYEFSPAYVARAANIIGTIQRIDRHLPNVKLLMPDQIEGRRVFLMFGQHWTESDSKKLERQQLIQPMTKDERDYLQAVFDNKHNLPRFEATGGNYQLYFPVKVNNKQMLLYFTDFQAYGKFGS</sequence>
<keyword evidence="1" id="KW-0812">Transmembrane</keyword>
<feature type="transmembrane region" description="Helical" evidence="1">
    <location>
        <begin position="46"/>
        <end position="67"/>
    </location>
</feature>
<comment type="caution">
    <text evidence="2">The sequence shown here is derived from an EMBL/GenBank/DDBJ whole genome shotgun (WGS) entry which is preliminary data.</text>
</comment>
<organism evidence="2 3">
    <name type="scientific">Chitinivorax tropicus</name>
    <dbReference type="NCBI Taxonomy" id="714531"/>
    <lineage>
        <taxon>Bacteria</taxon>
        <taxon>Pseudomonadati</taxon>
        <taxon>Pseudomonadota</taxon>
        <taxon>Betaproteobacteria</taxon>
        <taxon>Chitinivorax</taxon>
    </lineage>
</organism>
<evidence type="ECO:0000313" key="2">
    <source>
        <dbReference type="EMBL" id="MBB5020211.1"/>
    </source>
</evidence>
<keyword evidence="1" id="KW-0472">Membrane</keyword>
<dbReference type="RefSeq" id="WP_184041616.1">
    <property type="nucleotide sequence ID" value="NZ_JACHHY010000027.1"/>
</dbReference>
<feature type="transmembrane region" description="Helical" evidence="1">
    <location>
        <begin position="96"/>
        <end position="115"/>
    </location>
</feature>
<dbReference type="EMBL" id="JACHHY010000027">
    <property type="protein sequence ID" value="MBB5020211.1"/>
    <property type="molecule type" value="Genomic_DNA"/>
</dbReference>
<proteinExistence type="predicted"/>
<keyword evidence="1" id="KW-1133">Transmembrane helix</keyword>
<evidence type="ECO:0000256" key="1">
    <source>
        <dbReference type="SAM" id="Phobius"/>
    </source>
</evidence>
<name>A0A840MYI3_9PROT</name>
<keyword evidence="3" id="KW-1185">Reference proteome</keyword>
<feature type="transmembrane region" description="Helical" evidence="1">
    <location>
        <begin position="13"/>
        <end position="34"/>
    </location>
</feature>
<evidence type="ECO:0000313" key="3">
    <source>
        <dbReference type="Proteomes" id="UP000575898"/>
    </source>
</evidence>
<gene>
    <name evidence="2" type="ORF">HNQ59_003528</name>
</gene>
<dbReference type="AlphaFoldDB" id="A0A840MYI3"/>
<protein>
    <submittedName>
        <fullName evidence="2">Uncharacterized protein</fullName>
    </submittedName>
</protein>
<reference evidence="2 3" key="1">
    <citation type="submission" date="2020-08" db="EMBL/GenBank/DDBJ databases">
        <title>Genomic Encyclopedia of Type Strains, Phase IV (KMG-IV): sequencing the most valuable type-strain genomes for metagenomic binning, comparative biology and taxonomic classification.</title>
        <authorList>
            <person name="Goeker M."/>
        </authorList>
    </citation>
    <scope>NUCLEOTIDE SEQUENCE [LARGE SCALE GENOMIC DNA]</scope>
    <source>
        <strain evidence="2 3">DSM 27165</strain>
    </source>
</reference>
<dbReference type="Proteomes" id="UP000575898">
    <property type="component" value="Unassembled WGS sequence"/>
</dbReference>
<accession>A0A840MYI3</accession>